<gene>
    <name evidence="1" type="ORF">N781_06235</name>
</gene>
<dbReference type="Proteomes" id="UP000030528">
    <property type="component" value="Unassembled WGS sequence"/>
</dbReference>
<evidence type="ECO:0000313" key="2">
    <source>
        <dbReference type="Proteomes" id="UP000030528"/>
    </source>
</evidence>
<evidence type="ECO:0000313" key="1">
    <source>
        <dbReference type="EMBL" id="KGX90745.1"/>
    </source>
</evidence>
<name>A0A0A5GHZ6_9BACI</name>
<keyword evidence="2" id="KW-1185">Reference proteome</keyword>
<accession>A0A0A5GHZ6</accession>
<dbReference type="AlphaFoldDB" id="A0A0A5GHZ6"/>
<dbReference type="RefSeq" id="WP_154655247.1">
    <property type="nucleotide sequence ID" value="NZ_AULI01000013.1"/>
</dbReference>
<comment type="caution">
    <text evidence="1">The sequence shown here is derived from an EMBL/GenBank/DDBJ whole genome shotgun (WGS) entry which is preliminary data.</text>
</comment>
<organism evidence="1 2">
    <name type="scientific">Pontibacillus halophilus JSM 076056 = DSM 19796</name>
    <dbReference type="NCBI Taxonomy" id="1385510"/>
    <lineage>
        <taxon>Bacteria</taxon>
        <taxon>Bacillati</taxon>
        <taxon>Bacillota</taxon>
        <taxon>Bacilli</taxon>
        <taxon>Bacillales</taxon>
        <taxon>Bacillaceae</taxon>
        <taxon>Pontibacillus</taxon>
    </lineage>
</organism>
<dbReference type="EMBL" id="AVPE01000013">
    <property type="protein sequence ID" value="KGX90745.1"/>
    <property type="molecule type" value="Genomic_DNA"/>
</dbReference>
<sequence>MHAGDSKKEVFSDDEKHVLIEGTPKGKNYSVEEGFSLGFLRNRHGP</sequence>
<protein>
    <submittedName>
        <fullName evidence="1">Uncharacterized protein</fullName>
    </submittedName>
</protein>
<reference evidence="1 2" key="1">
    <citation type="submission" date="2013-08" db="EMBL/GenBank/DDBJ databases">
        <authorList>
            <person name="Huang J."/>
            <person name="Wang G."/>
        </authorList>
    </citation>
    <scope>NUCLEOTIDE SEQUENCE [LARGE SCALE GENOMIC DNA]</scope>
    <source>
        <strain evidence="1 2">JSM 076056</strain>
    </source>
</reference>
<proteinExistence type="predicted"/>